<evidence type="ECO:0000256" key="2">
    <source>
        <dbReference type="ARBA" id="ARBA00023015"/>
    </source>
</evidence>
<feature type="domain" description="HTH lysR-type" evidence="5">
    <location>
        <begin position="1"/>
        <end position="57"/>
    </location>
</feature>
<dbReference type="GO" id="GO:0003700">
    <property type="term" value="F:DNA-binding transcription factor activity"/>
    <property type="evidence" value="ECO:0007669"/>
    <property type="project" value="InterPro"/>
</dbReference>
<dbReference type="SUPFAM" id="SSF46785">
    <property type="entry name" value="Winged helix' DNA-binding domain"/>
    <property type="match status" value="1"/>
</dbReference>
<evidence type="ECO:0000313" key="7">
    <source>
        <dbReference type="Proteomes" id="UP000051213"/>
    </source>
</evidence>
<evidence type="ECO:0000256" key="3">
    <source>
        <dbReference type="ARBA" id="ARBA00023125"/>
    </source>
</evidence>
<keyword evidence="2" id="KW-0805">Transcription regulation</keyword>
<dbReference type="PANTHER" id="PTHR30126">
    <property type="entry name" value="HTH-TYPE TRANSCRIPTIONAL REGULATOR"/>
    <property type="match status" value="1"/>
</dbReference>
<dbReference type="InterPro" id="IPR036390">
    <property type="entry name" value="WH_DNA-bd_sf"/>
</dbReference>
<dbReference type="Gene3D" id="3.40.190.10">
    <property type="entry name" value="Periplasmic binding protein-like II"/>
    <property type="match status" value="2"/>
</dbReference>
<dbReference type="GO" id="GO:0019344">
    <property type="term" value="P:cysteine biosynthetic process"/>
    <property type="evidence" value="ECO:0007669"/>
    <property type="project" value="TreeGrafter"/>
</dbReference>
<dbReference type="InterPro" id="IPR000847">
    <property type="entry name" value="LysR_HTH_N"/>
</dbReference>
<protein>
    <submittedName>
        <fullName evidence="6">LysR family transcriptional regulator</fullName>
    </submittedName>
</protein>
<accession>A0A0R2U5I3</accession>
<dbReference type="SUPFAM" id="SSF53850">
    <property type="entry name" value="Periplasmic binding protein-like II"/>
    <property type="match status" value="1"/>
</dbReference>
<reference evidence="6 7" key="1">
    <citation type="submission" date="2015-10" db="EMBL/GenBank/DDBJ databases">
        <title>Metagenome-Assembled Genomes uncover a global brackish microbiome.</title>
        <authorList>
            <person name="Hugerth L.W."/>
            <person name="Larsson J."/>
            <person name="Alneberg J."/>
            <person name="Lindh M.V."/>
            <person name="Legrand C."/>
            <person name="Pinhassi J."/>
            <person name="Andersson A.F."/>
        </authorList>
    </citation>
    <scope>NUCLEOTIDE SEQUENCE [LARGE SCALE GENOMIC DNA]</scope>
    <source>
        <strain evidence="6">BACL26 MAG-121220-bin70</strain>
    </source>
</reference>
<dbReference type="Proteomes" id="UP000051213">
    <property type="component" value="Unassembled WGS sequence"/>
</dbReference>
<dbReference type="Pfam" id="PF00126">
    <property type="entry name" value="HTH_1"/>
    <property type="match status" value="1"/>
</dbReference>
<sequence length="327" mass="36478">MKLQQLRYIWEVSRNDLNISAAALALYTSQPGVSKQIRLLEDELELEIFTRNGKHLTKVTPAGKQVLKLAGEILNKVDGIKKISRDHKSPTQGTLSIATTHTQARYFLPDVIKDFIRRYPDVTLNMVQGSTSQITQAVVERDVDFTLITEEMEPRNDLVVLPCYRYSRVVLVPKGHPLSQLAEVSLDHLAGYPLLTHVFNNADAAGVTTLGKAFEKRGLKPKIVFSAVNADVIKAYVRAGLGVAVVSNLAYSDDKDSDLVSISVPHLFDSYLASLVVRKSSYLRGYMYDFIEGLAPHLTRQVVDEVMSLPSPEAQVEYFINIDIPTY</sequence>
<dbReference type="GO" id="GO:0000976">
    <property type="term" value="F:transcription cis-regulatory region binding"/>
    <property type="evidence" value="ECO:0007669"/>
    <property type="project" value="TreeGrafter"/>
</dbReference>
<evidence type="ECO:0000313" key="6">
    <source>
        <dbReference type="EMBL" id="KRO92866.1"/>
    </source>
</evidence>
<dbReference type="InterPro" id="IPR036388">
    <property type="entry name" value="WH-like_DNA-bd_sf"/>
</dbReference>
<comment type="caution">
    <text evidence="6">The sequence shown here is derived from an EMBL/GenBank/DDBJ whole genome shotgun (WGS) entry which is preliminary data.</text>
</comment>
<dbReference type="Pfam" id="PF03466">
    <property type="entry name" value="LysR_substrate"/>
    <property type="match status" value="1"/>
</dbReference>
<dbReference type="PANTHER" id="PTHR30126:SF6">
    <property type="entry name" value="HTH-TYPE TRANSCRIPTIONAL REGULATOR CYSB-RELATED"/>
    <property type="match status" value="1"/>
</dbReference>
<name>A0A0R2U5I3_9GAMM</name>
<keyword evidence="3" id="KW-0238">DNA-binding</keyword>
<evidence type="ECO:0000256" key="1">
    <source>
        <dbReference type="ARBA" id="ARBA00009437"/>
    </source>
</evidence>
<dbReference type="Gene3D" id="1.10.10.10">
    <property type="entry name" value="Winged helix-like DNA-binding domain superfamily/Winged helix DNA-binding domain"/>
    <property type="match status" value="1"/>
</dbReference>
<evidence type="ECO:0000256" key="4">
    <source>
        <dbReference type="ARBA" id="ARBA00023163"/>
    </source>
</evidence>
<dbReference type="PROSITE" id="PS50931">
    <property type="entry name" value="HTH_LYSR"/>
    <property type="match status" value="1"/>
</dbReference>
<gene>
    <name evidence="6" type="primary">cysB</name>
    <name evidence="6" type="ORF">ABS24_06010</name>
</gene>
<dbReference type="PRINTS" id="PR00039">
    <property type="entry name" value="HTHLYSR"/>
</dbReference>
<proteinExistence type="inferred from homology"/>
<dbReference type="AlphaFoldDB" id="A0A0R2U5I3"/>
<dbReference type="EMBL" id="LICA01000297">
    <property type="protein sequence ID" value="KRO92866.1"/>
    <property type="molecule type" value="Genomic_DNA"/>
</dbReference>
<keyword evidence="4" id="KW-0804">Transcription</keyword>
<dbReference type="InterPro" id="IPR005119">
    <property type="entry name" value="LysR_subst-bd"/>
</dbReference>
<comment type="similarity">
    <text evidence="1">Belongs to the LysR transcriptional regulatory family.</text>
</comment>
<organism evidence="6 7">
    <name type="scientific">SAR92 bacterium BACL26 MAG-121220-bin70</name>
    <dbReference type="NCBI Taxonomy" id="1655626"/>
    <lineage>
        <taxon>Bacteria</taxon>
        <taxon>Pseudomonadati</taxon>
        <taxon>Pseudomonadota</taxon>
        <taxon>Gammaproteobacteria</taxon>
        <taxon>Cellvibrionales</taxon>
        <taxon>Porticoccaceae</taxon>
        <taxon>SAR92 clade</taxon>
    </lineage>
</organism>
<evidence type="ECO:0000259" key="5">
    <source>
        <dbReference type="PROSITE" id="PS50931"/>
    </source>
</evidence>